<protein>
    <submittedName>
        <fullName evidence="10">MFS transporter</fullName>
    </submittedName>
</protein>
<dbReference type="PRINTS" id="PR01036">
    <property type="entry name" value="TCRTETB"/>
</dbReference>
<evidence type="ECO:0000256" key="6">
    <source>
        <dbReference type="ARBA" id="ARBA00022989"/>
    </source>
</evidence>
<feature type="transmembrane region" description="Helical" evidence="8">
    <location>
        <begin position="80"/>
        <end position="98"/>
    </location>
</feature>
<evidence type="ECO:0000256" key="3">
    <source>
        <dbReference type="ARBA" id="ARBA00022448"/>
    </source>
</evidence>
<evidence type="ECO:0000256" key="4">
    <source>
        <dbReference type="ARBA" id="ARBA00022475"/>
    </source>
</evidence>
<keyword evidence="4" id="KW-1003">Cell membrane</keyword>
<dbReference type="EMBL" id="BMEY01000018">
    <property type="protein sequence ID" value="GGA85095.1"/>
    <property type="molecule type" value="Genomic_DNA"/>
</dbReference>
<accession>A0A916S6D6</accession>
<comment type="similarity">
    <text evidence="2">Belongs to the major facilitator superfamily. EmrB family.</text>
</comment>
<reference evidence="10" key="1">
    <citation type="journal article" date="2014" name="Int. J. Syst. Evol. Microbiol.">
        <title>Complete genome sequence of Corynebacterium casei LMG S-19264T (=DSM 44701T), isolated from a smear-ripened cheese.</title>
        <authorList>
            <consortium name="US DOE Joint Genome Institute (JGI-PGF)"/>
            <person name="Walter F."/>
            <person name="Albersmeier A."/>
            <person name="Kalinowski J."/>
            <person name="Ruckert C."/>
        </authorList>
    </citation>
    <scope>NUCLEOTIDE SEQUENCE</scope>
    <source>
        <strain evidence="10">CGMCC 1.12408</strain>
    </source>
</reference>
<dbReference type="InterPro" id="IPR020846">
    <property type="entry name" value="MFS_dom"/>
</dbReference>
<dbReference type="PANTHER" id="PTHR42718:SF9">
    <property type="entry name" value="MAJOR FACILITATOR SUPERFAMILY MULTIDRUG TRANSPORTER MFSC"/>
    <property type="match status" value="1"/>
</dbReference>
<comment type="subcellular location">
    <subcellularLocation>
        <location evidence="1">Cell membrane</location>
        <topology evidence="1">Multi-pass membrane protein</topology>
    </subcellularLocation>
</comment>
<feature type="transmembrane region" description="Helical" evidence="8">
    <location>
        <begin position="358"/>
        <end position="376"/>
    </location>
</feature>
<dbReference type="InterPro" id="IPR036259">
    <property type="entry name" value="MFS_trans_sf"/>
</dbReference>
<reference evidence="10" key="2">
    <citation type="submission" date="2020-09" db="EMBL/GenBank/DDBJ databases">
        <authorList>
            <person name="Sun Q."/>
            <person name="Zhou Y."/>
        </authorList>
    </citation>
    <scope>NUCLEOTIDE SEQUENCE</scope>
    <source>
        <strain evidence="10">CGMCC 1.12408</strain>
    </source>
</reference>
<gene>
    <name evidence="10" type="ORF">GCM10008025_30160</name>
</gene>
<evidence type="ECO:0000313" key="10">
    <source>
        <dbReference type="EMBL" id="GGA85095.1"/>
    </source>
</evidence>
<evidence type="ECO:0000256" key="8">
    <source>
        <dbReference type="SAM" id="Phobius"/>
    </source>
</evidence>
<feature type="transmembrane region" description="Helical" evidence="8">
    <location>
        <begin position="333"/>
        <end position="352"/>
    </location>
</feature>
<feature type="transmembrane region" description="Helical" evidence="8">
    <location>
        <begin position="199"/>
        <end position="219"/>
    </location>
</feature>
<feature type="transmembrane region" description="Helical" evidence="8">
    <location>
        <begin position="268"/>
        <end position="292"/>
    </location>
</feature>
<feature type="transmembrane region" description="Helical" evidence="8">
    <location>
        <begin position="231"/>
        <end position="248"/>
    </location>
</feature>
<dbReference type="Pfam" id="PF07690">
    <property type="entry name" value="MFS_1"/>
    <property type="match status" value="1"/>
</dbReference>
<dbReference type="CDD" id="cd17503">
    <property type="entry name" value="MFS_LmrB_MDR_like"/>
    <property type="match status" value="1"/>
</dbReference>
<dbReference type="GO" id="GO:0022857">
    <property type="term" value="F:transmembrane transporter activity"/>
    <property type="evidence" value="ECO:0007669"/>
    <property type="project" value="InterPro"/>
</dbReference>
<feature type="transmembrane region" description="Helical" evidence="8">
    <location>
        <begin position="304"/>
        <end position="321"/>
    </location>
</feature>
<keyword evidence="11" id="KW-1185">Reference proteome</keyword>
<dbReference type="PROSITE" id="PS50850">
    <property type="entry name" value="MFS"/>
    <property type="match status" value="1"/>
</dbReference>
<evidence type="ECO:0000259" key="9">
    <source>
        <dbReference type="PROSITE" id="PS50850"/>
    </source>
</evidence>
<evidence type="ECO:0000256" key="2">
    <source>
        <dbReference type="ARBA" id="ARBA00008537"/>
    </source>
</evidence>
<feature type="transmembrane region" description="Helical" evidence="8">
    <location>
        <begin position="12"/>
        <end position="33"/>
    </location>
</feature>
<proteinExistence type="inferred from homology"/>
<dbReference type="SUPFAM" id="SSF103473">
    <property type="entry name" value="MFS general substrate transporter"/>
    <property type="match status" value="1"/>
</dbReference>
<organism evidence="10 11">
    <name type="scientific">Ornithinibacillus halotolerans</name>
    <dbReference type="NCBI Taxonomy" id="1274357"/>
    <lineage>
        <taxon>Bacteria</taxon>
        <taxon>Bacillati</taxon>
        <taxon>Bacillota</taxon>
        <taxon>Bacilli</taxon>
        <taxon>Bacillales</taxon>
        <taxon>Bacillaceae</taxon>
        <taxon>Ornithinibacillus</taxon>
    </lineage>
</organism>
<feature type="transmembrane region" description="Helical" evidence="8">
    <location>
        <begin position="462"/>
        <end position="481"/>
    </location>
</feature>
<feature type="domain" description="Major facilitator superfamily (MFS) profile" evidence="9">
    <location>
        <begin position="15"/>
        <end position="486"/>
    </location>
</feature>
<feature type="transmembrane region" description="Helical" evidence="8">
    <location>
        <begin position="110"/>
        <end position="130"/>
    </location>
</feature>
<evidence type="ECO:0000256" key="7">
    <source>
        <dbReference type="ARBA" id="ARBA00023136"/>
    </source>
</evidence>
<dbReference type="InterPro" id="IPR011701">
    <property type="entry name" value="MFS"/>
</dbReference>
<dbReference type="RefSeq" id="WP_188385508.1">
    <property type="nucleotide sequence ID" value="NZ_BMEY01000018.1"/>
</dbReference>
<sequence length="506" mass="55189">MTEIKTQEQKPPYGIIAILFIGAFVAILNETFLNVALPSIMEEFQVKPAVVQWLATGYMLVNGILIPASAFFIQRFTNRSIFIAAMSLFTIGTLLASISPTFGILLTARMIQASGSAIMMPLLMNVMLVAFPIEKRGQVMGFFGLVMIVAPALGPTLSGVIVEHFSWRMLFNIVLPFSIFSLVYAIFRLKNFTPQNKIKLDVLSIILSSIGFGGLLYGFSSAGDLGWNDPLVYGTIIAGVIGLVWLILRQFKLEEPLLEFRVFKYPMFALSSAISVTISLALFSGMILVPIYLQTVRPFSPTEAGLLMLPGAIIMGIMSPISGRLFDKHGARGLAIIGLTIVIVATFFFSKLSLTTPYLLVALMFSIRTFGMSLVNMPVMTNGLNQLPMKDYPHGTAVNNTLSQVSGAIGSALLVTVMNKRMEFRLEEMANEPVDMSLIDPNSSVDVPTQIGNIAMLNGINFSFLVSAIILIVALILAFFIKRVPVGKPVSETAVAPDETSKIEEK</sequence>
<dbReference type="Proteomes" id="UP000613512">
    <property type="component" value="Unassembled WGS sequence"/>
</dbReference>
<dbReference type="NCBIfam" id="TIGR00711">
    <property type="entry name" value="efflux_EmrB"/>
    <property type="match status" value="1"/>
</dbReference>
<dbReference type="GO" id="GO:0005886">
    <property type="term" value="C:plasma membrane"/>
    <property type="evidence" value="ECO:0007669"/>
    <property type="project" value="UniProtKB-SubCell"/>
</dbReference>
<name>A0A916S6D6_9BACI</name>
<dbReference type="AlphaFoldDB" id="A0A916S6D6"/>
<evidence type="ECO:0000256" key="1">
    <source>
        <dbReference type="ARBA" id="ARBA00004651"/>
    </source>
</evidence>
<keyword evidence="6 8" id="KW-1133">Transmembrane helix</keyword>
<comment type="caution">
    <text evidence="10">The sequence shown here is derived from an EMBL/GenBank/DDBJ whole genome shotgun (WGS) entry which is preliminary data.</text>
</comment>
<keyword evidence="7 8" id="KW-0472">Membrane</keyword>
<dbReference type="InterPro" id="IPR004638">
    <property type="entry name" value="EmrB-like"/>
</dbReference>
<evidence type="ECO:0000256" key="5">
    <source>
        <dbReference type="ARBA" id="ARBA00022692"/>
    </source>
</evidence>
<keyword evidence="5 8" id="KW-0812">Transmembrane</keyword>
<dbReference type="PANTHER" id="PTHR42718">
    <property type="entry name" value="MAJOR FACILITATOR SUPERFAMILY MULTIDRUG TRANSPORTER MFSC"/>
    <property type="match status" value="1"/>
</dbReference>
<feature type="transmembrane region" description="Helical" evidence="8">
    <location>
        <begin position="53"/>
        <end position="73"/>
    </location>
</feature>
<dbReference type="Gene3D" id="1.20.1720.10">
    <property type="entry name" value="Multidrug resistance protein D"/>
    <property type="match status" value="1"/>
</dbReference>
<feature type="transmembrane region" description="Helical" evidence="8">
    <location>
        <begin position="142"/>
        <end position="161"/>
    </location>
</feature>
<feature type="transmembrane region" description="Helical" evidence="8">
    <location>
        <begin position="167"/>
        <end position="187"/>
    </location>
</feature>
<keyword evidence="3" id="KW-0813">Transport</keyword>
<dbReference type="Gene3D" id="1.20.1250.20">
    <property type="entry name" value="MFS general substrate transporter like domains"/>
    <property type="match status" value="1"/>
</dbReference>
<evidence type="ECO:0000313" key="11">
    <source>
        <dbReference type="Proteomes" id="UP000613512"/>
    </source>
</evidence>